<dbReference type="GO" id="GO:0005634">
    <property type="term" value="C:nucleus"/>
    <property type="evidence" value="ECO:0007669"/>
    <property type="project" value="TreeGrafter"/>
</dbReference>
<feature type="domain" description="RWD" evidence="12">
    <location>
        <begin position="36"/>
        <end position="145"/>
    </location>
</feature>
<dbReference type="InterPro" id="IPR008266">
    <property type="entry name" value="Tyr_kinase_AS"/>
</dbReference>
<dbReference type="PROSITE" id="PS00109">
    <property type="entry name" value="PROTEIN_KINASE_TYR"/>
    <property type="match status" value="1"/>
</dbReference>
<evidence type="ECO:0000259" key="11">
    <source>
        <dbReference type="PROSITE" id="PS50011"/>
    </source>
</evidence>
<dbReference type="GO" id="GO:0004694">
    <property type="term" value="F:eukaryotic translation initiation factor 2alpha kinase activity"/>
    <property type="evidence" value="ECO:0007669"/>
    <property type="project" value="TreeGrafter"/>
</dbReference>
<dbReference type="InterPro" id="IPR006575">
    <property type="entry name" value="RWD_dom"/>
</dbReference>
<evidence type="ECO:0000256" key="3">
    <source>
        <dbReference type="ARBA" id="ARBA00022679"/>
    </source>
</evidence>
<dbReference type="SMART" id="SM00591">
    <property type="entry name" value="RWD"/>
    <property type="match status" value="1"/>
</dbReference>
<evidence type="ECO:0000256" key="5">
    <source>
        <dbReference type="ARBA" id="ARBA00022777"/>
    </source>
</evidence>
<dbReference type="PROSITE" id="PS50908">
    <property type="entry name" value="RWD"/>
    <property type="match status" value="1"/>
</dbReference>
<feature type="region of interest" description="Disordered" evidence="10">
    <location>
        <begin position="239"/>
        <end position="278"/>
    </location>
</feature>
<accession>A0A5D2J5I2</accession>
<keyword evidence="5" id="KW-0418">Kinase</keyword>
<reference evidence="13 14" key="1">
    <citation type="submission" date="2019-07" db="EMBL/GenBank/DDBJ databases">
        <title>WGS assembly of Gossypium tomentosum.</title>
        <authorList>
            <person name="Chen Z.J."/>
            <person name="Sreedasyam A."/>
            <person name="Ando A."/>
            <person name="Song Q."/>
            <person name="De L."/>
            <person name="Hulse-Kemp A."/>
            <person name="Ding M."/>
            <person name="Ye W."/>
            <person name="Kirkbride R."/>
            <person name="Jenkins J."/>
            <person name="Plott C."/>
            <person name="Lovell J."/>
            <person name="Lin Y.-M."/>
            <person name="Vaughn R."/>
            <person name="Liu B."/>
            <person name="Li W."/>
            <person name="Simpson S."/>
            <person name="Scheffler B."/>
            <person name="Saski C."/>
            <person name="Grover C."/>
            <person name="Hu G."/>
            <person name="Conover J."/>
            <person name="Carlson J."/>
            <person name="Shu S."/>
            <person name="Boston L."/>
            <person name="Williams M."/>
            <person name="Peterson D."/>
            <person name="Mcgee K."/>
            <person name="Jones D."/>
            <person name="Wendel J."/>
            <person name="Stelly D."/>
            <person name="Grimwood J."/>
            <person name="Schmutz J."/>
        </authorList>
    </citation>
    <scope>NUCLEOTIDE SEQUENCE [LARGE SCALE GENOMIC DNA]</scope>
    <source>
        <strain evidence="13">7179.01</strain>
    </source>
</reference>
<dbReference type="EMBL" id="CM017632">
    <property type="protein sequence ID" value="TYH49685.1"/>
    <property type="molecule type" value="Genomic_DNA"/>
</dbReference>
<dbReference type="Pfam" id="PF00069">
    <property type="entry name" value="Pkinase"/>
    <property type="match status" value="1"/>
</dbReference>
<keyword evidence="4 9" id="KW-0547">Nucleotide-binding</keyword>
<dbReference type="AlphaFoldDB" id="A0A5D2J5I2"/>
<dbReference type="Gene3D" id="1.10.510.10">
    <property type="entry name" value="Transferase(Phosphotransferase) domain 1"/>
    <property type="match status" value="1"/>
</dbReference>
<evidence type="ECO:0000256" key="1">
    <source>
        <dbReference type="ARBA" id="ARBA00012513"/>
    </source>
</evidence>
<dbReference type="InterPro" id="IPR045864">
    <property type="entry name" value="aa-tRNA-synth_II/BPL/LPL"/>
</dbReference>
<dbReference type="InterPro" id="IPR017441">
    <property type="entry name" value="Protein_kinase_ATP_BS"/>
</dbReference>
<dbReference type="InterPro" id="IPR016135">
    <property type="entry name" value="UBQ-conjugating_enzyme/RWD"/>
</dbReference>
<dbReference type="Gene3D" id="3.30.200.20">
    <property type="entry name" value="Phosphorylase Kinase, domain 1"/>
    <property type="match status" value="1"/>
</dbReference>
<dbReference type="PROSITE" id="PS00107">
    <property type="entry name" value="PROTEIN_KINASE_ATP"/>
    <property type="match status" value="1"/>
</dbReference>
<feature type="domain" description="Protein kinase" evidence="11">
    <location>
        <begin position="426"/>
        <end position="731"/>
    </location>
</feature>
<dbReference type="SUPFAM" id="SSF55681">
    <property type="entry name" value="Class II aaRS and biotin synthetases"/>
    <property type="match status" value="1"/>
</dbReference>
<gene>
    <name evidence="13" type="ORF">ES332_D10G153100v1</name>
</gene>
<dbReference type="GO" id="GO:0005524">
    <property type="term" value="F:ATP binding"/>
    <property type="evidence" value="ECO:0007669"/>
    <property type="project" value="UniProtKB-UniRule"/>
</dbReference>
<dbReference type="Gene3D" id="3.10.110.10">
    <property type="entry name" value="Ubiquitin Conjugating Enzyme"/>
    <property type="match status" value="1"/>
</dbReference>
<feature type="binding site" evidence="9">
    <location>
        <position position="456"/>
    </location>
    <ligand>
        <name>ATP</name>
        <dbReference type="ChEBI" id="CHEBI:30616"/>
    </ligand>
</feature>
<dbReference type="Gene3D" id="3.30.930.10">
    <property type="entry name" value="Bira Bifunctional Protein, Domain 2"/>
    <property type="match status" value="1"/>
</dbReference>
<dbReference type="EC" id="2.7.11.1" evidence="1"/>
<protein>
    <recommendedName>
        <fullName evidence="1">non-specific serine/threonine protein kinase</fullName>
        <ecNumber evidence="1">2.7.11.1</ecNumber>
    </recommendedName>
</protein>
<feature type="compositionally biased region" description="Basic and acidic residues" evidence="10">
    <location>
        <begin position="239"/>
        <end position="250"/>
    </location>
</feature>
<sequence>MGSKKKKKAGGRRSKGRASSKDHNSHDGDDNELLSEEITALCAIFQEDCKVDSGSPPQIIIKLRPYSKDMGYEDLDISALLLVRCLPGYPYKCPRLQITPEKGLTKGQADILLSLLNDQANANAREGRVMIFNLVEAAQEFLSEIVPAGQTHESALCSTTGGSGQLLQKDVAISSNKGSSSRGPFVYGFIDLFSGSGESWNWPVDMDKSRGIISAVQSLASDGRDIGYDFQQKKLEKNPKLLETEEKKEVVSPLPVAKLNNMKEESVDDGKSSSTADSSNFLADLVRNGINSEEEDTVHEETEDDDDDLESETWQSLSSTSIGDNQASEAIGKDLMMVHLLRLACASKGPLTDALPQIITELYNLGMFSEWVRDLALKSSLTFNKTFDHAFHQHMVSSKVSEFWKPTSDLGGPSASLPNSRYLSDFEELQPLGHGGFGHVVLCKNKLDGRQYAVKKIRLKDKNLPVNDRILREVATLSRLQHQHVVRYYQAWFETGVANSFGDNACGSETATSSTFSKGVGLTDVPGQENKLESTYLYIQMEYCPRTLRQRLESYNHFDKELVWHQFRQIVEGLAHIHGQGIIHRDLTPNNIFFDARNDIKIGDFGLAKFLRFEQVDQDAGFPIDMLGSSVDGTGQVGTYFYTAPEIEQGWPRIDEKVDMYSLGVVFFELWHPFGTAMERHIILSDLKLKGELPSAWIAEFPEQASLLRCLMSQSPSDRPSAMELLQNAFPPRMEYELLDNILRTMQTSEDTSVYGKVVDAIFDEEMLATKNHHQNAGRLQMVHHDTSSIRFADLDTELRDFVAEVSREVFKQHCAKHLEIVPMRLLDDCPKFSRNTVKLLTHGGDMLELCHELRLPFVSWIVANQKFSFKRYEISDVYRRAIGHSPPNRYLQGDFDIIGGASALTEAEVLKDHETCTTMSCPCTWLD</sequence>
<keyword evidence="14" id="KW-1185">Reference proteome</keyword>
<evidence type="ECO:0000313" key="13">
    <source>
        <dbReference type="EMBL" id="TYH49685.1"/>
    </source>
</evidence>
<dbReference type="SUPFAM" id="SSF56112">
    <property type="entry name" value="Protein kinase-like (PK-like)"/>
    <property type="match status" value="1"/>
</dbReference>
<dbReference type="InterPro" id="IPR011009">
    <property type="entry name" value="Kinase-like_dom_sf"/>
</dbReference>
<dbReference type="CDD" id="cd23818">
    <property type="entry name" value="RWD_RNF25"/>
    <property type="match status" value="1"/>
</dbReference>
<evidence type="ECO:0000256" key="2">
    <source>
        <dbReference type="ARBA" id="ARBA00022527"/>
    </source>
</evidence>
<organism evidence="13 14">
    <name type="scientific">Gossypium tomentosum</name>
    <name type="common">Hawaiian cotton</name>
    <name type="synonym">Gossypium sandvicense</name>
    <dbReference type="NCBI Taxonomy" id="34277"/>
    <lineage>
        <taxon>Eukaryota</taxon>
        <taxon>Viridiplantae</taxon>
        <taxon>Streptophyta</taxon>
        <taxon>Embryophyta</taxon>
        <taxon>Tracheophyta</taxon>
        <taxon>Spermatophyta</taxon>
        <taxon>Magnoliopsida</taxon>
        <taxon>eudicotyledons</taxon>
        <taxon>Gunneridae</taxon>
        <taxon>Pentapetalae</taxon>
        <taxon>rosids</taxon>
        <taxon>malvids</taxon>
        <taxon>Malvales</taxon>
        <taxon>Malvaceae</taxon>
        <taxon>Malvoideae</taxon>
        <taxon>Gossypium</taxon>
    </lineage>
</organism>
<feature type="region of interest" description="Disordered" evidence="10">
    <location>
        <begin position="292"/>
        <end position="325"/>
    </location>
</feature>
<evidence type="ECO:0000313" key="14">
    <source>
        <dbReference type="Proteomes" id="UP000322667"/>
    </source>
</evidence>
<keyword evidence="6 9" id="KW-0067">ATP-binding</keyword>
<dbReference type="InterPro" id="IPR000719">
    <property type="entry name" value="Prot_kinase_dom"/>
</dbReference>
<feature type="compositionally biased region" description="Basic and acidic residues" evidence="10">
    <location>
        <begin position="19"/>
        <end position="28"/>
    </location>
</feature>
<dbReference type="GO" id="GO:0009893">
    <property type="term" value="P:positive regulation of metabolic process"/>
    <property type="evidence" value="ECO:0007669"/>
    <property type="project" value="UniProtKB-ARBA"/>
</dbReference>
<evidence type="ECO:0000256" key="8">
    <source>
        <dbReference type="ARBA" id="ARBA00048679"/>
    </source>
</evidence>
<evidence type="ECO:0000256" key="7">
    <source>
        <dbReference type="ARBA" id="ARBA00047899"/>
    </source>
</evidence>
<evidence type="ECO:0000256" key="4">
    <source>
        <dbReference type="ARBA" id="ARBA00022741"/>
    </source>
</evidence>
<dbReference type="FunFam" id="1.10.510.10:FF:000539">
    <property type="entry name" value="eIF-2-alpha kinase GCN2"/>
    <property type="match status" value="1"/>
</dbReference>
<dbReference type="PROSITE" id="PS50011">
    <property type="entry name" value="PROTEIN_KINASE_DOM"/>
    <property type="match status" value="1"/>
</dbReference>
<proteinExistence type="predicted"/>
<keyword evidence="3" id="KW-0808">Transferase</keyword>
<dbReference type="PANTHER" id="PTHR11042">
    <property type="entry name" value="EUKARYOTIC TRANSLATION INITIATION FACTOR 2-ALPHA KINASE EIF2-ALPHA KINASE -RELATED"/>
    <property type="match status" value="1"/>
</dbReference>
<dbReference type="Pfam" id="PF05773">
    <property type="entry name" value="RWD"/>
    <property type="match status" value="1"/>
</dbReference>
<dbReference type="FunFam" id="3.30.200.20:FF:000304">
    <property type="entry name" value="eIF-2-alpha kinase GCN2"/>
    <property type="match status" value="1"/>
</dbReference>
<evidence type="ECO:0000256" key="10">
    <source>
        <dbReference type="SAM" id="MobiDB-lite"/>
    </source>
</evidence>
<feature type="compositionally biased region" description="Acidic residues" evidence="10">
    <location>
        <begin position="292"/>
        <end position="311"/>
    </location>
</feature>
<keyword evidence="2" id="KW-0723">Serine/threonine-protein kinase</keyword>
<name>A0A5D2J5I2_GOSTO</name>
<comment type="catalytic activity">
    <reaction evidence="7">
        <text>L-threonyl-[protein] + ATP = O-phospho-L-threonyl-[protein] + ADP + H(+)</text>
        <dbReference type="Rhea" id="RHEA:46608"/>
        <dbReference type="Rhea" id="RHEA-COMP:11060"/>
        <dbReference type="Rhea" id="RHEA-COMP:11605"/>
        <dbReference type="ChEBI" id="CHEBI:15378"/>
        <dbReference type="ChEBI" id="CHEBI:30013"/>
        <dbReference type="ChEBI" id="CHEBI:30616"/>
        <dbReference type="ChEBI" id="CHEBI:61977"/>
        <dbReference type="ChEBI" id="CHEBI:456216"/>
        <dbReference type="EC" id="2.7.11.1"/>
    </reaction>
</comment>
<evidence type="ECO:0000256" key="9">
    <source>
        <dbReference type="PROSITE-ProRule" id="PRU10141"/>
    </source>
</evidence>
<feature type="compositionally biased region" description="Polar residues" evidence="10">
    <location>
        <begin position="314"/>
        <end position="325"/>
    </location>
</feature>
<dbReference type="GO" id="GO:0005829">
    <property type="term" value="C:cytosol"/>
    <property type="evidence" value="ECO:0007669"/>
    <property type="project" value="TreeGrafter"/>
</dbReference>
<dbReference type="PANTHER" id="PTHR11042:SF136">
    <property type="entry name" value="EIF-2-ALPHA KINASE GCN2"/>
    <property type="match status" value="1"/>
</dbReference>
<dbReference type="CDD" id="cd14046">
    <property type="entry name" value="STKc_EIF2AK4_GCN2_rpt2"/>
    <property type="match status" value="1"/>
</dbReference>
<comment type="catalytic activity">
    <reaction evidence="8">
        <text>L-seryl-[protein] + ATP = O-phospho-L-seryl-[protein] + ADP + H(+)</text>
        <dbReference type="Rhea" id="RHEA:17989"/>
        <dbReference type="Rhea" id="RHEA-COMP:9863"/>
        <dbReference type="Rhea" id="RHEA-COMP:11604"/>
        <dbReference type="ChEBI" id="CHEBI:15378"/>
        <dbReference type="ChEBI" id="CHEBI:29999"/>
        <dbReference type="ChEBI" id="CHEBI:30616"/>
        <dbReference type="ChEBI" id="CHEBI:83421"/>
        <dbReference type="ChEBI" id="CHEBI:456216"/>
        <dbReference type="EC" id="2.7.11.1"/>
    </reaction>
</comment>
<feature type="compositionally biased region" description="Basic residues" evidence="10">
    <location>
        <begin position="1"/>
        <end position="18"/>
    </location>
</feature>
<feature type="compositionally biased region" description="Basic and acidic residues" evidence="10">
    <location>
        <begin position="261"/>
        <end position="271"/>
    </location>
</feature>
<evidence type="ECO:0000259" key="12">
    <source>
        <dbReference type="PROSITE" id="PS50908"/>
    </source>
</evidence>
<feature type="region of interest" description="Disordered" evidence="10">
    <location>
        <begin position="1"/>
        <end position="31"/>
    </location>
</feature>
<evidence type="ECO:0000256" key="6">
    <source>
        <dbReference type="ARBA" id="ARBA00022840"/>
    </source>
</evidence>
<dbReference type="FunFam" id="3.10.110.10:FF:000050">
    <property type="entry name" value="eIF-2-alpha kinase GCN2"/>
    <property type="match status" value="1"/>
</dbReference>
<dbReference type="Proteomes" id="UP000322667">
    <property type="component" value="Chromosome D10"/>
</dbReference>
<dbReference type="InterPro" id="IPR050339">
    <property type="entry name" value="CC_SR_Kinase"/>
</dbReference>
<dbReference type="SUPFAM" id="SSF54495">
    <property type="entry name" value="UBC-like"/>
    <property type="match status" value="1"/>
</dbReference>